<proteinExistence type="predicted"/>
<gene>
    <name evidence="3" type="ORF">Ae201684_018810</name>
</gene>
<evidence type="ECO:0000313" key="4">
    <source>
        <dbReference type="Proteomes" id="UP000481153"/>
    </source>
</evidence>
<feature type="region of interest" description="Disordered" evidence="1">
    <location>
        <begin position="87"/>
        <end position="138"/>
    </location>
</feature>
<protein>
    <recommendedName>
        <fullName evidence="5">RxLR effector protein</fullName>
    </recommendedName>
</protein>
<keyword evidence="2" id="KW-0732">Signal</keyword>
<feature type="compositionally biased region" description="Basic and acidic residues" evidence="1">
    <location>
        <begin position="95"/>
        <end position="109"/>
    </location>
</feature>
<dbReference type="EMBL" id="VJMJ01000357">
    <property type="protein sequence ID" value="KAF0721926.1"/>
    <property type="molecule type" value="Genomic_DNA"/>
</dbReference>
<evidence type="ECO:0000256" key="2">
    <source>
        <dbReference type="SAM" id="SignalP"/>
    </source>
</evidence>
<evidence type="ECO:0000256" key="1">
    <source>
        <dbReference type="SAM" id="MobiDB-lite"/>
    </source>
</evidence>
<name>A0A6G0W4D6_9STRA</name>
<feature type="signal peptide" evidence="2">
    <location>
        <begin position="1"/>
        <end position="17"/>
    </location>
</feature>
<dbReference type="VEuPathDB" id="FungiDB:AeMF1_016207"/>
<accession>A0A6G0W4D6</accession>
<evidence type="ECO:0000313" key="3">
    <source>
        <dbReference type="EMBL" id="KAF0721926.1"/>
    </source>
</evidence>
<organism evidence="3 4">
    <name type="scientific">Aphanomyces euteiches</name>
    <dbReference type="NCBI Taxonomy" id="100861"/>
    <lineage>
        <taxon>Eukaryota</taxon>
        <taxon>Sar</taxon>
        <taxon>Stramenopiles</taxon>
        <taxon>Oomycota</taxon>
        <taxon>Saprolegniomycetes</taxon>
        <taxon>Saprolegniales</taxon>
        <taxon>Verrucalvaceae</taxon>
        <taxon>Aphanomyces</taxon>
    </lineage>
</organism>
<reference evidence="3 4" key="1">
    <citation type="submission" date="2019-07" db="EMBL/GenBank/DDBJ databases">
        <title>Genomics analysis of Aphanomyces spp. identifies a new class of oomycete effector associated with host adaptation.</title>
        <authorList>
            <person name="Gaulin E."/>
        </authorList>
    </citation>
    <scope>NUCLEOTIDE SEQUENCE [LARGE SCALE GENOMIC DNA]</scope>
    <source>
        <strain evidence="3 4">ATCC 201684</strain>
    </source>
</reference>
<evidence type="ECO:0008006" key="5">
    <source>
        <dbReference type="Google" id="ProtNLM"/>
    </source>
</evidence>
<feature type="chain" id="PRO_5026207232" description="RxLR effector protein" evidence="2">
    <location>
        <begin position="18"/>
        <end position="138"/>
    </location>
</feature>
<dbReference type="AlphaFoldDB" id="A0A6G0W4D6"/>
<sequence>MRLFLVLIFALSALAAGSRSSLQKRRLASFSHGGDESSQVATSRVLLQAAPKMKGRSVPIGISHVPPQTRRGKLTYLQFNFSPATHKSLGMFQPKKKDRDKDKDLDSRAFKGVKTRKSRFAPQTSNRRLQEMPRSPLD</sequence>
<keyword evidence="4" id="KW-1185">Reference proteome</keyword>
<comment type="caution">
    <text evidence="3">The sequence shown here is derived from an EMBL/GenBank/DDBJ whole genome shotgun (WGS) entry which is preliminary data.</text>
</comment>
<dbReference type="Proteomes" id="UP000481153">
    <property type="component" value="Unassembled WGS sequence"/>
</dbReference>